<evidence type="ECO:0000313" key="3">
    <source>
        <dbReference type="Proteomes" id="UP001415857"/>
    </source>
</evidence>
<evidence type="ECO:0000256" key="1">
    <source>
        <dbReference type="SAM" id="MobiDB-lite"/>
    </source>
</evidence>
<feature type="region of interest" description="Disordered" evidence="1">
    <location>
        <begin position="67"/>
        <end position="86"/>
    </location>
</feature>
<gene>
    <name evidence="2" type="ORF">L1049_004767</name>
</gene>
<feature type="region of interest" description="Disordered" evidence="1">
    <location>
        <begin position="97"/>
        <end position="121"/>
    </location>
</feature>
<dbReference type="EMBL" id="JBBPBK010000007">
    <property type="protein sequence ID" value="KAK9281860.1"/>
    <property type="molecule type" value="Genomic_DNA"/>
</dbReference>
<evidence type="ECO:0000313" key="2">
    <source>
        <dbReference type="EMBL" id="KAK9281860.1"/>
    </source>
</evidence>
<accession>A0AAP0X0M5</accession>
<name>A0AAP0X0M5_LIQFO</name>
<dbReference type="Pfam" id="PF23116">
    <property type="entry name" value="HHD_RTEL1"/>
    <property type="match status" value="1"/>
</dbReference>
<reference evidence="2 3" key="1">
    <citation type="journal article" date="2024" name="Plant J.">
        <title>Genome sequences and population genomics reveal climatic adaptation and genomic divergence between two closely related sweetgum species.</title>
        <authorList>
            <person name="Xu W.Q."/>
            <person name="Ren C.Q."/>
            <person name="Zhang X.Y."/>
            <person name="Comes H.P."/>
            <person name="Liu X.H."/>
            <person name="Li Y.G."/>
            <person name="Kettle C.J."/>
            <person name="Jalonen R."/>
            <person name="Gaisberger H."/>
            <person name="Ma Y.Z."/>
            <person name="Qiu Y.X."/>
        </authorList>
    </citation>
    <scope>NUCLEOTIDE SEQUENCE [LARGE SCALE GENOMIC DNA]</scope>
    <source>
        <strain evidence="2">Hangzhou</strain>
    </source>
</reference>
<dbReference type="AlphaFoldDB" id="A0AAP0X0M5"/>
<comment type="caution">
    <text evidence="2">The sequence shown here is derived from an EMBL/GenBank/DDBJ whole genome shotgun (WGS) entry which is preliminary data.</text>
</comment>
<sequence>MQHQNHEIVDLTSNLSDEKLSKELIAPCSGKKRRILKIEPDVMQAHENSNEHSSVVRKAQSNYPSFTANSVKCEKPQKSDSGTQNTHVNSAQLHDWAAQKGDAGSISQKHKGVQSSPAPCVDEETRGSDFLIQVQEKLNAAEYKDFVDFMKALKSKAMKIGHVLQSIARLFSGPERLPLRKRFKDYIPAKYHCLYEKYVETNDETVILKIE</sequence>
<dbReference type="Proteomes" id="UP001415857">
    <property type="component" value="Unassembled WGS sequence"/>
</dbReference>
<protein>
    <submittedName>
        <fullName evidence="2">Uncharacterized protein</fullName>
    </submittedName>
</protein>
<keyword evidence="3" id="KW-1185">Reference proteome</keyword>
<dbReference type="Gene3D" id="1.20.1160.20">
    <property type="match status" value="1"/>
</dbReference>
<organism evidence="2 3">
    <name type="scientific">Liquidambar formosana</name>
    <name type="common">Formosan gum</name>
    <dbReference type="NCBI Taxonomy" id="63359"/>
    <lineage>
        <taxon>Eukaryota</taxon>
        <taxon>Viridiplantae</taxon>
        <taxon>Streptophyta</taxon>
        <taxon>Embryophyta</taxon>
        <taxon>Tracheophyta</taxon>
        <taxon>Spermatophyta</taxon>
        <taxon>Magnoliopsida</taxon>
        <taxon>eudicotyledons</taxon>
        <taxon>Gunneridae</taxon>
        <taxon>Pentapetalae</taxon>
        <taxon>Saxifragales</taxon>
        <taxon>Altingiaceae</taxon>
        <taxon>Liquidambar</taxon>
    </lineage>
</organism>
<proteinExistence type="predicted"/>